<proteinExistence type="predicted"/>
<accession>A0AAV4CTW2</accession>
<protein>
    <submittedName>
        <fullName evidence="1">Uncharacterized protein</fullName>
    </submittedName>
</protein>
<gene>
    <name evidence="1" type="ORF">PoB_006179500</name>
</gene>
<sequence>MRLPWHYCLYTGPAHPSLSDLTGNKLNKKLMALSIAWWSCAVFIIHNKVIKPPADLKAESLTTVPPTSIEGNPGSQCINRSGVEGVALRSPPLLEVCNKSPCLFEKAQEIFIL</sequence>
<evidence type="ECO:0000313" key="1">
    <source>
        <dbReference type="EMBL" id="GFO35290.1"/>
    </source>
</evidence>
<dbReference type="AlphaFoldDB" id="A0AAV4CTW2"/>
<reference evidence="1 2" key="1">
    <citation type="journal article" date="2021" name="Elife">
        <title>Chloroplast acquisition without the gene transfer in kleptoplastic sea slugs, Plakobranchus ocellatus.</title>
        <authorList>
            <person name="Maeda T."/>
            <person name="Takahashi S."/>
            <person name="Yoshida T."/>
            <person name="Shimamura S."/>
            <person name="Takaki Y."/>
            <person name="Nagai Y."/>
            <person name="Toyoda A."/>
            <person name="Suzuki Y."/>
            <person name="Arimoto A."/>
            <person name="Ishii H."/>
            <person name="Satoh N."/>
            <person name="Nishiyama T."/>
            <person name="Hasebe M."/>
            <person name="Maruyama T."/>
            <person name="Minagawa J."/>
            <person name="Obokata J."/>
            <person name="Shigenobu S."/>
        </authorList>
    </citation>
    <scope>NUCLEOTIDE SEQUENCE [LARGE SCALE GENOMIC DNA]</scope>
</reference>
<evidence type="ECO:0000313" key="2">
    <source>
        <dbReference type="Proteomes" id="UP000735302"/>
    </source>
</evidence>
<dbReference type="EMBL" id="BLXT01006999">
    <property type="protein sequence ID" value="GFO35290.1"/>
    <property type="molecule type" value="Genomic_DNA"/>
</dbReference>
<organism evidence="1 2">
    <name type="scientific">Plakobranchus ocellatus</name>
    <dbReference type="NCBI Taxonomy" id="259542"/>
    <lineage>
        <taxon>Eukaryota</taxon>
        <taxon>Metazoa</taxon>
        <taxon>Spiralia</taxon>
        <taxon>Lophotrochozoa</taxon>
        <taxon>Mollusca</taxon>
        <taxon>Gastropoda</taxon>
        <taxon>Heterobranchia</taxon>
        <taxon>Euthyneura</taxon>
        <taxon>Panpulmonata</taxon>
        <taxon>Sacoglossa</taxon>
        <taxon>Placobranchoidea</taxon>
        <taxon>Plakobranchidae</taxon>
        <taxon>Plakobranchus</taxon>
    </lineage>
</organism>
<keyword evidence="2" id="KW-1185">Reference proteome</keyword>
<name>A0AAV4CTW2_9GAST</name>
<comment type="caution">
    <text evidence="1">The sequence shown here is derived from an EMBL/GenBank/DDBJ whole genome shotgun (WGS) entry which is preliminary data.</text>
</comment>
<dbReference type="Proteomes" id="UP000735302">
    <property type="component" value="Unassembled WGS sequence"/>
</dbReference>